<dbReference type="EMBL" id="CP033230">
    <property type="protein sequence ID" value="AYO78319.1"/>
    <property type="molecule type" value="Genomic_DNA"/>
</dbReference>
<dbReference type="RefSeq" id="WP_122129826.1">
    <property type="nucleotide sequence ID" value="NZ_CP033230.1"/>
</dbReference>
<dbReference type="Proteomes" id="UP000280708">
    <property type="component" value="Chromosome"/>
</dbReference>
<sequence>MDFQEGVRARLIASTSVQEIASARVSWMARAKGTPLPAITLQVISDPRPAHLKGLEGARSTRVRCDCWAESYGAALALARATIATLTPPAAIGVKRFGNAQVAGQQDLSEDLGNGSFIHRQAVDFIIRHVGD</sequence>
<protein>
    <submittedName>
        <fullName evidence="1">DUF3168 domain-containing protein</fullName>
    </submittedName>
</protein>
<evidence type="ECO:0000313" key="1">
    <source>
        <dbReference type="EMBL" id="AYO78319.1"/>
    </source>
</evidence>
<dbReference type="Pfam" id="PF11367">
    <property type="entry name" value="Tail_completion_gp17"/>
    <property type="match status" value="1"/>
</dbReference>
<proteinExistence type="predicted"/>
<name>A0A3G2V0K7_SPHYA</name>
<reference evidence="1 2" key="1">
    <citation type="submission" date="2018-10" db="EMBL/GenBank/DDBJ databases">
        <title>Characterization and genome analysis of a novel bacterium Sphingobium yanoikuyae SJTF8 capable of degrading PAHs.</title>
        <authorList>
            <person name="Yin C."/>
            <person name="Xiong W."/>
            <person name="Liang R."/>
        </authorList>
    </citation>
    <scope>NUCLEOTIDE SEQUENCE [LARGE SCALE GENOMIC DNA]</scope>
    <source>
        <strain evidence="1 2">SJTF8</strain>
    </source>
</reference>
<gene>
    <name evidence="1" type="ORF">EBF16_16345</name>
</gene>
<evidence type="ECO:0000313" key="2">
    <source>
        <dbReference type="Proteomes" id="UP000280708"/>
    </source>
</evidence>
<dbReference type="AlphaFoldDB" id="A0A3G2V0K7"/>
<dbReference type="InterPro" id="IPR021508">
    <property type="entry name" value="Gp17-like"/>
</dbReference>
<organism evidence="1 2">
    <name type="scientific">Sphingobium yanoikuyae</name>
    <name type="common">Sphingomonas yanoikuyae</name>
    <dbReference type="NCBI Taxonomy" id="13690"/>
    <lineage>
        <taxon>Bacteria</taxon>
        <taxon>Pseudomonadati</taxon>
        <taxon>Pseudomonadota</taxon>
        <taxon>Alphaproteobacteria</taxon>
        <taxon>Sphingomonadales</taxon>
        <taxon>Sphingomonadaceae</taxon>
        <taxon>Sphingobium</taxon>
    </lineage>
</organism>
<accession>A0A3G2V0K7</accession>